<dbReference type="OrthoDB" id="7527071at2"/>
<dbReference type="Gene3D" id="3.50.50.60">
    <property type="entry name" value="FAD/NAD(P)-binding domain"/>
    <property type="match status" value="1"/>
</dbReference>
<keyword evidence="9" id="KW-1185">Reference proteome</keyword>
<dbReference type="GO" id="GO:0004497">
    <property type="term" value="F:monooxygenase activity"/>
    <property type="evidence" value="ECO:0007669"/>
    <property type="project" value="UniProtKB-KW"/>
</dbReference>
<sequence length="456" mass="52233">MTTTISTHEIDDTHDTDGTTTYDFIGIGLGPFNLGLACLTEPLDDLNGLFIDQADSFDWHPGMLIEGAHLQTPFMADLVTLADPTSRFSVLNYLKQTGRLYPFYIRENFFLLREEYNRYCQWVTQQLECLRFGERVERVEWEAEHERYRVDSQRRTDGSQITRYARRLVLGTGTQPWMPECTRDLDPAPVHSSRYLEQREALKQCDSITILGSGQSAAEIYHDLLGEIDQHHYRLDWITRSPRFFPLEYGKLTLEMTSPDYIDYFHALPEEKRDELQQSQKGLYKGIDLDLINAIYDLRYTKEVAGPVDSTLITNASLESCLHADGHYLLNFHHCEQRHDFQHRTQALVLATGYRYRLPDFLAPITSRIAFDNAGRFEVGRFYDIDGGRGDLFVQNVGIHSHSLTAPDLGMGAYRNACIIRAMTGREPYSVESSITAQRFGAPLEAQFAPQESTAV</sequence>
<protein>
    <submittedName>
        <fullName evidence="8">SidA/IucD/PvdA family monooxygenase</fullName>
    </submittedName>
</protein>
<dbReference type="PANTHER" id="PTHR42802:SF1">
    <property type="entry name" value="L-ORNITHINE N(5)-MONOOXYGENASE"/>
    <property type="match status" value="1"/>
</dbReference>
<evidence type="ECO:0000256" key="3">
    <source>
        <dbReference type="ARBA" id="ARBA00007588"/>
    </source>
</evidence>
<dbReference type="Proteomes" id="UP000324285">
    <property type="component" value="Chromosome"/>
</dbReference>
<keyword evidence="8" id="KW-0503">Monooxygenase</keyword>
<dbReference type="InterPro" id="IPR036188">
    <property type="entry name" value="FAD/NAD-bd_sf"/>
</dbReference>
<dbReference type="AlphaFoldDB" id="A0A5C1NJ16"/>
<keyword evidence="6" id="KW-0521">NADP</keyword>
<evidence type="ECO:0000256" key="7">
    <source>
        <dbReference type="ARBA" id="ARBA00023002"/>
    </source>
</evidence>
<dbReference type="KEGG" id="hbh:E4T21_15005"/>
<dbReference type="RefSeq" id="WP_149285834.1">
    <property type="nucleotide sequence ID" value="NZ_CP038437.2"/>
</dbReference>
<evidence type="ECO:0000256" key="6">
    <source>
        <dbReference type="ARBA" id="ARBA00022857"/>
    </source>
</evidence>
<dbReference type="SUPFAM" id="SSF51905">
    <property type="entry name" value="FAD/NAD(P)-binding domain"/>
    <property type="match status" value="1"/>
</dbReference>
<evidence type="ECO:0000256" key="2">
    <source>
        <dbReference type="ARBA" id="ARBA00004924"/>
    </source>
</evidence>
<accession>A0A5C1NJ16</accession>
<proteinExistence type="inferred from homology"/>
<keyword evidence="5" id="KW-0274">FAD</keyword>
<evidence type="ECO:0000256" key="4">
    <source>
        <dbReference type="ARBA" id="ARBA00022630"/>
    </source>
</evidence>
<dbReference type="PANTHER" id="PTHR42802">
    <property type="entry name" value="MONOOXYGENASE"/>
    <property type="match status" value="1"/>
</dbReference>
<comment type="similarity">
    <text evidence="3">Belongs to the lysine N(6)-hydroxylase/L-ornithine N(5)-oxygenase family.</text>
</comment>
<evidence type="ECO:0000313" key="9">
    <source>
        <dbReference type="Proteomes" id="UP000324285"/>
    </source>
</evidence>
<comment type="cofactor">
    <cofactor evidence="1">
        <name>FAD</name>
        <dbReference type="ChEBI" id="CHEBI:57692"/>
    </cofactor>
</comment>
<keyword evidence="4" id="KW-0285">Flavoprotein</keyword>
<comment type="pathway">
    <text evidence="2">Siderophore biosynthesis.</text>
</comment>
<name>A0A5C1NJ16_9GAMM</name>
<reference evidence="8" key="1">
    <citation type="submission" date="2021-02" db="EMBL/GenBank/DDBJ databases">
        <title>Strain Y2R2, a novel species of the genus Halomonas.</title>
        <authorList>
            <person name="Huang H."/>
        </authorList>
    </citation>
    <scope>NUCLEOTIDE SEQUENCE</scope>
    <source>
        <strain evidence="8">Y2R2</strain>
    </source>
</reference>
<evidence type="ECO:0000313" key="8">
    <source>
        <dbReference type="EMBL" id="QEM82711.1"/>
    </source>
</evidence>
<gene>
    <name evidence="8" type="ORF">E4T21_15005</name>
</gene>
<evidence type="ECO:0000256" key="5">
    <source>
        <dbReference type="ARBA" id="ARBA00022827"/>
    </source>
</evidence>
<dbReference type="Pfam" id="PF13434">
    <property type="entry name" value="Lys_Orn_oxgnase"/>
    <property type="match status" value="1"/>
</dbReference>
<dbReference type="EMBL" id="CP038437">
    <property type="protein sequence ID" value="QEM82711.1"/>
    <property type="molecule type" value="Genomic_DNA"/>
</dbReference>
<evidence type="ECO:0000256" key="1">
    <source>
        <dbReference type="ARBA" id="ARBA00001974"/>
    </source>
</evidence>
<dbReference type="InterPro" id="IPR025700">
    <property type="entry name" value="Lys/Orn_oxygenase"/>
</dbReference>
<organism evidence="8 9">
    <name type="scientific">Halomonas binhaiensis</name>
    <dbReference type="NCBI Taxonomy" id="2562282"/>
    <lineage>
        <taxon>Bacteria</taxon>
        <taxon>Pseudomonadati</taxon>
        <taxon>Pseudomonadota</taxon>
        <taxon>Gammaproteobacteria</taxon>
        <taxon>Oceanospirillales</taxon>
        <taxon>Halomonadaceae</taxon>
        <taxon>Halomonas</taxon>
    </lineage>
</organism>
<keyword evidence="7" id="KW-0560">Oxidoreductase</keyword>